<feature type="non-terminal residue" evidence="1">
    <location>
        <position position="1"/>
    </location>
</feature>
<dbReference type="Proteomes" id="UP001634394">
    <property type="component" value="Unassembled WGS sequence"/>
</dbReference>
<evidence type="ECO:0000313" key="1">
    <source>
        <dbReference type="EMBL" id="KAL3892112.1"/>
    </source>
</evidence>
<comment type="caution">
    <text evidence="1">The sequence shown here is derived from an EMBL/GenBank/DDBJ whole genome shotgun (WGS) entry which is preliminary data.</text>
</comment>
<dbReference type="EMBL" id="JBJQND010000001">
    <property type="protein sequence ID" value="KAL3892112.1"/>
    <property type="molecule type" value="Genomic_DNA"/>
</dbReference>
<accession>A0ABD3Y0V4</accession>
<keyword evidence="2" id="KW-1185">Reference proteome</keyword>
<organism evidence="1 2">
    <name type="scientific">Sinanodonta woodiana</name>
    <name type="common">Chinese pond mussel</name>
    <name type="synonym">Anodonta woodiana</name>
    <dbReference type="NCBI Taxonomy" id="1069815"/>
    <lineage>
        <taxon>Eukaryota</taxon>
        <taxon>Metazoa</taxon>
        <taxon>Spiralia</taxon>
        <taxon>Lophotrochozoa</taxon>
        <taxon>Mollusca</taxon>
        <taxon>Bivalvia</taxon>
        <taxon>Autobranchia</taxon>
        <taxon>Heteroconchia</taxon>
        <taxon>Palaeoheterodonta</taxon>
        <taxon>Unionida</taxon>
        <taxon>Unionoidea</taxon>
        <taxon>Unionidae</taxon>
        <taxon>Unioninae</taxon>
        <taxon>Sinanodonta</taxon>
    </lineage>
</organism>
<sequence>ATCLETVWVRDVTEHFEADKRGLDDHDLPDKLTFVLRRRLDDLTLNLMRNYDIDPNADIYVVQELKNGQAVAKTNDAEKEAVAYYQDVENMAYMTVRCAPSSNHKCDRVINGNVRIGDGNYDLRRVDSDFST</sequence>
<feature type="non-terminal residue" evidence="1">
    <location>
        <position position="132"/>
    </location>
</feature>
<gene>
    <name evidence="1" type="ORF">ACJMK2_004349</name>
</gene>
<reference evidence="1 2" key="1">
    <citation type="submission" date="2024-11" db="EMBL/GenBank/DDBJ databases">
        <title>Chromosome-level genome assembly of the freshwater bivalve Anodonta woodiana.</title>
        <authorList>
            <person name="Chen X."/>
        </authorList>
    </citation>
    <scope>NUCLEOTIDE SEQUENCE [LARGE SCALE GENOMIC DNA]</scope>
    <source>
        <strain evidence="1">MN2024</strain>
        <tissue evidence="1">Gills</tissue>
    </source>
</reference>
<protein>
    <submittedName>
        <fullName evidence="1">Uncharacterized protein</fullName>
    </submittedName>
</protein>
<name>A0ABD3Y0V4_SINWO</name>
<evidence type="ECO:0000313" key="2">
    <source>
        <dbReference type="Proteomes" id="UP001634394"/>
    </source>
</evidence>
<dbReference type="AlphaFoldDB" id="A0ABD3Y0V4"/>
<proteinExistence type="predicted"/>